<evidence type="ECO:0000313" key="3">
    <source>
        <dbReference type="Proteomes" id="UP000284543"/>
    </source>
</evidence>
<evidence type="ECO:0000313" key="2">
    <source>
        <dbReference type="EMBL" id="RGV75374.1"/>
    </source>
</evidence>
<comment type="caution">
    <text evidence="2">The sequence shown here is derived from an EMBL/GenBank/DDBJ whole genome shotgun (WGS) entry which is preliminary data.</text>
</comment>
<dbReference type="InterPro" id="IPR020941">
    <property type="entry name" value="SUFU-like_domain"/>
</dbReference>
<sequence>MTKEEFLKRVKENEEWAPGWETIEQEFERLYPGQEPRHYGTNMMARAIFGGDCYLDGYSIYDSPKGYKHIVTFGMTELYADEESFGGEWNKWGYEMTIKLRENEPEDCLWAIDMLSNLARYTYTQNQFFLPSQYIAGNGTSLHVGTDSAITALITTMDTEAVSQDSVYGKTEFIQLVGITEQEFKNIQGKTANIELLLERMKQDNPDLVTDMTRTSSYL</sequence>
<dbReference type="InterPro" id="IPR007768">
    <property type="entry name" value="Suppressor_of_fused"/>
</dbReference>
<dbReference type="Pfam" id="PF05076">
    <property type="entry name" value="SUFU"/>
    <property type="match status" value="1"/>
</dbReference>
<reference evidence="2 3" key="1">
    <citation type="submission" date="2018-08" db="EMBL/GenBank/DDBJ databases">
        <title>A genome reference for cultivated species of the human gut microbiota.</title>
        <authorList>
            <person name="Zou Y."/>
            <person name="Xue W."/>
            <person name="Luo G."/>
        </authorList>
    </citation>
    <scope>NUCLEOTIDE SEQUENCE [LARGE SCALE GENOMIC DNA]</scope>
    <source>
        <strain evidence="2 3">AF14-18</strain>
    </source>
</reference>
<name>A0A412Z5V2_9FIRM</name>
<gene>
    <name evidence="2" type="ORF">DWW02_13790</name>
</gene>
<evidence type="ECO:0000259" key="1">
    <source>
        <dbReference type="Pfam" id="PF05076"/>
    </source>
</evidence>
<dbReference type="PANTHER" id="PTHR10928">
    <property type="entry name" value="SUPPRESSOR OF FUSED"/>
    <property type="match status" value="1"/>
</dbReference>
<dbReference type="EMBL" id="QRZM01000005">
    <property type="protein sequence ID" value="RGV75374.1"/>
    <property type="molecule type" value="Genomic_DNA"/>
</dbReference>
<dbReference type="AlphaFoldDB" id="A0A412Z5V2"/>
<accession>A0A412Z5V2</accession>
<dbReference type="GO" id="GO:0005737">
    <property type="term" value="C:cytoplasm"/>
    <property type="evidence" value="ECO:0007669"/>
    <property type="project" value="TreeGrafter"/>
</dbReference>
<feature type="domain" description="Suppressor of fused-like" evidence="1">
    <location>
        <begin position="55"/>
        <end position="214"/>
    </location>
</feature>
<proteinExistence type="predicted"/>
<protein>
    <submittedName>
        <fullName evidence="2">Suppressor of fused domain protein</fullName>
    </submittedName>
</protein>
<dbReference type="InterPro" id="IPR037181">
    <property type="entry name" value="SUFU_N"/>
</dbReference>
<organism evidence="2 3">
    <name type="scientific">Enterocloster bolteae</name>
    <dbReference type="NCBI Taxonomy" id="208479"/>
    <lineage>
        <taxon>Bacteria</taxon>
        <taxon>Bacillati</taxon>
        <taxon>Bacillota</taxon>
        <taxon>Clostridia</taxon>
        <taxon>Lachnospirales</taxon>
        <taxon>Lachnospiraceae</taxon>
        <taxon>Enterocloster</taxon>
    </lineage>
</organism>
<dbReference type="RefSeq" id="WP_054354275.1">
    <property type="nucleotide sequence ID" value="NZ_CAUHGS010000012.1"/>
</dbReference>
<dbReference type="SUPFAM" id="SSF103359">
    <property type="entry name" value="Suppressor of Fused, N-terminal domain"/>
    <property type="match status" value="1"/>
</dbReference>
<dbReference type="PANTHER" id="PTHR10928:SF2">
    <property type="entry name" value="SUPPRESSOR OF FUSED HOMOLOG"/>
    <property type="match status" value="1"/>
</dbReference>
<dbReference type="Proteomes" id="UP000284543">
    <property type="component" value="Unassembled WGS sequence"/>
</dbReference>